<evidence type="ECO:0000313" key="2">
    <source>
        <dbReference type="EMBL" id="EGF24046.1"/>
    </source>
</evidence>
<dbReference type="PANTHER" id="PTHR44103">
    <property type="entry name" value="PROPROTEIN CONVERTASE P"/>
    <property type="match status" value="1"/>
</dbReference>
<organism evidence="2 3">
    <name type="scientific">Rhodopirellula baltica WH47</name>
    <dbReference type="NCBI Taxonomy" id="991778"/>
    <lineage>
        <taxon>Bacteria</taxon>
        <taxon>Pseudomonadati</taxon>
        <taxon>Planctomycetota</taxon>
        <taxon>Planctomycetia</taxon>
        <taxon>Pirellulales</taxon>
        <taxon>Pirellulaceae</taxon>
        <taxon>Rhodopirellula</taxon>
    </lineage>
</organism>
<name>F2B211_RHOBT</name>
<reference evidence="2 3" key="1">
    <citation type="journal article" date="2013" name="Mar. Genomics">
        <title>Expression of sulfatases in Rhodopirellula baltica and the diversity of sulfatases in the genus Rhodopirellula.</title>
        <authorList>
            <person name="Wegner C.E."/>
            <person name="Richter-Heitmann T."/>
            <person name="Klindworth A."/>
            <person name="Klockow C."/>
            <person name="Richter M."/>
            <person name="Achstetter T."/>
            <person name="Glockner F.O."/>
            <person name="Harder J."/>
        </authorList>
    </citation>
    <scope>NUCLEOTIDE SEQUENCE [LARGE SCALE GENOMIC DNA]</scope>
    <source>
        <strain evidence="2 3">WH47</strain>
    </source>
</reference>
<dbReference type="Pfam" id="PF13517">
    <property type="entry name" value="FG-GAP_3"/>
    <property type="match status" value="1"/>
</dbReference>
<dbReference type="InterPro" id="IPR028994">
    <property type="entry name" value="Integrin_alpha_N"/>
</dbReference>
<sequence>MFNNSNPMREKATMRIHRRSLKPIALAVGLVATLTFQSGQSVSAQDNPKLVPLNYNHPGLEVDLGVGLWAYPLPMDYDGDGDLDLLVGCPDKPSNGTYYFENTTQDPSVKMPVFEAPVRLGRAFHNMLASEVNGEARVLIPGKYFAQDPSTGKFDFDKPTGISAPGKPLTTPGARIRGNMWRYVDYDGDGDHDLVAGVGDWADLGWDHAYDETGTWQNGPLHGYLFLMMNLGNDSAPNYKKPEMISAGDSVIDVYGWPCASFVDFDGDRDLDIVVGNFLDYFTYFENVGSREMPRYQSGKELQNVDGERLTMHLQMITPTAIDWDRDGDADLIVGDEDGRVALIENTGELRDGQPVFQNPVYFRQKADTLKFGALATPYVSDWDQDGDDDIVCGNTAGNIGWFENLGQGADGLPKWAEPVLLNVRNADGTEEPFRILAGENGSIQGPCEAKWGYTTLSLADWDGDGDDDIVYNSILAEVGVLLNESGTLVEHELKSAPVENPPAWYPWKSATNGSLTQWRTTPVAIDFDGDETLDLVLMDQEGYLTLRRSAGEAERLFVDESGQPIRLAAGTAGRSGRVKLAVGDWDSDGRLDVLINSENVTWYRNVADQDGKVVLKRIGNLARRNVAGHTASPAVCDFNRDGKLDLIVGSENGRIYHIFHDDCISFSEAELAADVQFQRASPAKPVDPEVDRDDAITFDSTRGRIAAWIEPGTDATKSDVVRYRYHDGTKWSGPITVLWEQSKPGKVDCSKLRFDDSSEDDRIELKFEAHVDGASETVSKISYDRGRSFRDAQ</sequence>
<evidence type="ECO:0008006" key="4">
    <source>
        <dbReference type="Google" id="ProtNLM"/>
    </source>
</evidence>
<dbReference type="InterPro" id="IPR013517">
    <property type="entry name" value="FG-GAP"/>
</dbReference>
<dbReference type="AlphaFoldDB" id="F2B211"/>
<proteinExistence type="predicted"/>
<dbReference type="PANTHER" id="PTHR44103:SF1">
    <property type="entry name" value="PROPROTEIN CONVERTASE P"/>
    <property type="match status" value="1"/>
</dbReference>
<dbReference type="EMBL" id="AFAR01000316">
    <property type="protein sequence ID" value="EGF24046.1"/>
    <property type="molecule type" value="Genomic_DNA"/>
</dbReference>
<comment type="caution">
    <text evidence="2">The sequence shown here is derived from an EMBL/GenBank/DDBJ whole genome shotgun (WGS) entry which is preliminary data.</text>
</comment>
<dbReference type="PATRIC" id="fig|991778.3.peg.6371"/>
<accession>F2B211</accession>
<gene>
    <name evidence="2" type="ORF">RBWH47_01171</name>
</gene>
<dbReference type="Gene3D" id="2.130.10.130">
    <property type="entry name" value="Integrin alpha, N-terminal"/>
    <property type="match status" value="2"/>
</dbReference>
<dbReference type="SUPFAM" id="SSF69318">
    <property type="entry name" value="Integrin alpha N-terminal domain"/>
    <property type="match status" value="2"/>
</dbReference>
<protein>
    <recommendedName>
        <fullName evidence="4">FG-GAP repeat protein</fullName>
    </recommendedName>
</protein>
<evidence type="ECO:0000313" key="3">
    <source>
        <dbReference type="Proteomes" id="UP000006222"/>
    </source>
</evidence>
<evidence type="ECO:0000256" key="1">
    <source>
        <dbReference type="ARBA" id="ARBA00022729"/>
    </source>
</evidence>
<dbReference type="Proteomes" id="UP000006222">
    <property type="component" value="Unassembled WGS sequence"/>
</dbReference>
<keyword evidence="1" id="KW-0732">Signal</keyword>